<dbReference type="Proteomes" id="UP000217895">
    <property type="component" value="Chromosome"/>
</dbReference>
<organism evidence="2 3">
    <name type="scientific">Leptolyngbya boryana NIES-2135</name>
    <dbReference type="NCBI Taxonomy" id="1973484"/>
    <lineage>
        <taxon>Bacteria</taxon>
        <taxon>Bacillati</taxon>
        <taxon>Cyanobacteriota</taxon>
        <taxon>Cyanophyceae</taxon>
        <taxon>Leptolyngbyales</taxon>
        <taxon>Leptolyngbyaceae</taxon>
        <taxon>Leptolyngbya group</taxon>
        <taxon>Leptolyngbya</taxon>
    </lineage>
</organism>
<gene>
    <name evidence="2" type="ORF">NIES2135_27410</name>
</gene>
<feature type="compositionally biased region" description="Polar residues" evidence="1">
    <location>
        <begin position="94"/>
        <end position="105"/>
    </location>
</feature>
<reference evidence="2 3" key="1">
    <citation type="submission" date="2017-06" db="EMBL/GenBank/DDBJ databases">
        <title>Genome sequencing of cyanobaciteial culture collection at National Institute for Environmental Studies (NIES).</title>
        <authorList>
            <person name="Hirose Y."/>
            <person name="Shimura Y."/>
            <person name="Fujisawa T."/>
            <person name="Nakamura Y."/>
            <person name="Kawachi M."/>
        </authorList>
    </citation>
    <scope>NUCLEOTIDE SEQUENCE [LARGE SCALE GENOMIC DNA]</scope>
    <source>
        <strain evidence="2 3">NIES-2135</strain>
    </source>
</reference>
<protein>
    <submittedName>
        <fullName evidence="2">Uncharacterized protein</fullName>
    </submittedName>
</protein>
<sequence length="118" mass="12922">MATTKSFDQYTVTLSGGAEGRVGLLMCYSGNSFVGRIDFYPDGTALTQDYLWHPAPIGEYIVLHMPMSRFEAVMATVRQEKPLQLYINVNRSNGATTSGYGSLTTSEKEPIGEEEGTV</sequence>
<keyword evidence="3" id="KW-1185">Reference proteome</keyword>
<dbReference type="AlphaFoldDB" id="A0A1Z4JGL9"/>
<name>A0A1Z4JGL9_LEPBY</name>
<proteinExistence type="predicted"/>
<evidence type="ECO:0000313" key="2">
    <source>
        <dbReference type="EMBL" id="BAY55915.1"/>
    </source>
</evidence>
<evidence type="ECO:0000256" key="1">
    <source>
        <dbReference type="SAM" id="MobiDB-lite"/>
    </source>
</evidence>
<evidence type="ECO:0000313" key="3">
    <source>
        <dbReference type="Proteomes" id="UP000217895"/>
    </source>
</evidence>
<accession>A0A1Z4JGL9</accession>
<feature type="region of interest" description="Disordered" evidence="1">
    <location>
        <begin position="94"/>
        <end position="118"/>
    </location>
</feature>
<dbReference type="EMBL" id="AP018203">
    <property type="protein sequence ID" value="BAY55915.1"/>
    <property type="molecule type" value="Genomic_DNA"/>
</dbReference>